<reference evidence="7 8" key="1">
    <citation type="submission" date="2021-06" db="EMBL/GenBank/DDBJ databases">
        <title>Caerostris extrusa draft genome.</title>
        <authorList>
            <person name="Kono N."/>
            <person name="Arakawa K."/>
        </authorList>
    </citation>
    <scope>NUCLEOTIDE SEQUENCE [LARGE SCALE GENOMIC DNA]</scope>
</reference>
<dbReference type="InterPro" id="IPR020846">
    <property type="entry name" value="MFS_dom"/>
</dbReference>
<accession>A0AAV4MY92</accession>
<evidence type="ECO:0000256" key="3">
    <source>
        <dbReference type="ARBA" id="ARBA00022989"/>
    </source>
</evidence>
<evidence type="ECO:0000313" key="7">
    <source>
        <dbReference type="EMBL" id="GIX77440.1"/>
    </source>
</evidence>
<evidence type="ECO:0000256" key="5">
    <source>
        <dbReference type="SAM" id="Phobius"/>
    </source>
</evidence>
<dbReference type="Proteomes" id="UP001054945">
    <property type="component" value="Unassembled WGS sequence"/>
</dbReference>
<feature type="transmembrane region" description="Helical" evidence="5">
    <location>
        <begin position="12"/>
        <end position="36"/>
    </location>
</feature>
<sequence>MELVKGHGPWQWRMLTVVIIGFMFEGLNNMAIVFFAPNLDHWCARPPDANISVQEWKKIAMPPSDQHCSMYKSFNVSDIFEENLQNSSTKRETVTCSSWEYDDSTYQSTVLSEWDLVCHREWLVSLSKSVYIAGFFCSAVTFTYLADKYGRKPALIVCNILAVISSILCAYSTSFTMFAVARFCLATGASGIEKIGFVLLMEIISPEFRATYALATDLAWITGALCLPAIAWFLRNWFWMQIVITLPSIILLACFWLIPESPRWLLAHEKADEAMKILTEAANKNGLDPVITNFELKEAISKSIKANENEDKSVNILQLFKPELRKRTCVIWFVWCVTTFMYYGISYNTNEFVGNPFINFTLYILVEFPASLIAVAVMKFKGRRIPEASYLIVGAAACLVINIIPDGKIIIFQQLQFYFLLLKG</sequence>
<evidence type="ECO:0000256" key="4">
    <source>
        <dbReference type="ARBA" id="ARBA00023136"/>
    </source>
</evidence>
<dbReference type="PANTHER" id="PTHR24064">
    <property type="entry name" value="SOLUTE CARRIER FAMILY 22 MEMBER"/>
    <property type="match status" value="1"/>
</dbReference>
<evidence type="ECO:0000256" key="2">
    <source>
        <dbReference type="ARBA" id="ARBA00022692"/>
    </source>
</evidence>
<feature type="transmembrane region" description="Helical" evidence="5">
    <location>
        <begin position="238"/>
        <end position="258"/>
    </location>
</feature>
<feature type="transmembrane region" description="Helical" evidence="5">
    <location>
        <begin position="329"/>
        <end position="345"/>
    </location>
</feature>
<feature type="transmembrane region" description="Helical" evidence="5">
    <location>
        <begin position="357"/>
        <end position="378"/>
    </location>
</feature>
<dbReference type="AlphaFoldDB" id="A0AAV4MY92"/>
<dbReference type="EMBL" id="BPLR01020328">
    <property type="protein sequence ID" value="GIX77440.1"/>
    <property type="molecule type" value="Genomic_DNA"/>
</dbReference>
<evidence type="ECO:0000256" key="1">
    <source>
        <dbReference type="ARBA" id="ARBA00004141"/>
    </source>
</evidence>
<proteinExistence type="predicted"/>
<dbReference type="GO" id="GO:0022857">
    <property type="term" value="F:transmembrane transporter activity"/>
    <property type="evidence" value="ECO:0007669"/>
    <property type="project" value="InterPro"/>
</dbReference>
<evidence type="ECO:0000313" key="8">
    <source>
        <dbReference type="Proteomes" id="UP001054945"/>
    </source>
</evidence>
<comment type="caution">
    <text evidence="7">The sequence shown here is derived from an EMBL/GenBank/DDBJ whole genome shotgun (WGS) entry which is preliminary data.</text>
</comment>
<dbReference type="InterPro" id="IPR005828">
    <property type="entry name" value="MFS_sugar_transport-like"/>
</dbReference>
<feature type="transmembrane region" description="Helical" evidence="5">
    <location>
        <begin position="179"/>
        <end position="200"/>
    </location>
</feature>
<dbReference type="InterPro" id="IPR036259">
    <property type="entry name" value="MFS_trans_sf"/>
</dbReference>
<dbReference type="Gene3D" id="1.20.1250.20">
    <property type="entry name" value="MFS general substrate transporter like domains"/>
    <property type="match status" value="1"/>
</dbReference>
<name>A0AAV4MY92_CAEEX</name>
<dbReference type="GO" id="GO:0016020">
    <property type="term" value="C:membrane"/>
    <property type="evidence" value="ECO:0007669"/>
    <property type="project" value="UniProtKB-SubCell"/>
</dbReference>
<feature type="transmembrane region" description="Helical" evidence="5">
    <location>
        <begin position="153"/>
        <end position="173"/>
    </location>
</feature>
<dbReference type="Pfam" id="PF00083">
    <property type="entry name" value="Sugar_tr"/>
    <property type="match status" value="1"/>
</dbReference>
<keyword evidence="8" id="KW-1185">Reference proteome</keyword>
<dbReference type="SUPFAM" id="SSF103473">
    <property type="entry name" value="MFS general substrate transporter"/>
    <property type="match status" value="1"/>
</dbReference>
<gene>
    <name evidence="7" type="primary">Orct</name>
    <name evidence="7" type="ORF">CEXT_566091</name>
</gene>
<keyword evidence="3 5" id="KW-1133">Transmembrane helix</keyword>
<feature type="domain" description="Major facilitator superfamily (MFS) profile" evidence="6">
    <location>
        <begin position="14"/>
        <end position="424"/>
    </location>
</feature>
<keyword evidence="2 5" id="KW-0812">Transmembrane</keyword>
<feature type="transmembrane region" description="Helical" evidence="5">
    <location>
        <begin position="129"/>
        <end position="146"/>
    </location>
</feature>
<feature type="transmembrane region" description="Helical" evidence="5">
    <location>
        <begin position="390"/>
        <end position="412"/>
    </location>
</feature>
<organism evidence="7 8">
    <name type="scientific">Caerostris extrusa</name>
    <name type="common">Bark spider</name>
    <name type="synonym">Caerostris bankana</name>
    <dbReference type="NCBI Taxonomy" id="172846"/>
    <lineage>
        <taxon>Eukaryota</taxon>
        <taxon>Metazoa</taxon>
        <taxon>Ecdysozoa</taxon>
        <taxon>Arthropoda</taxon>
        <taxon>Chelicerata</taxon>
        <taxon>Arachnida</taxon>
        <taxon>Araneae</taxon>
        <taxon>Araneomorphae</taxon>
        <taxon>Entelegynae</taxon>
        <taxon>Araneoidea</taxon>
        <taxon>Araneidae</taxon>
        <taxon>Caerostris</taxon>
    </lineage>
</organism>
<protein>
    <submittedName>
        <fullName evidence="7">Organic cation transporter protein</fullName>
    </submittedName>
</protein>
<keyword evidence="4 5" id="KW-0472">Membrane</keyword>
<evidence type="ECO:0000259" key="6">
    <source>
        <dbReference type="PROSITE" id="PS50850"/>
    </source>
</evidence>
<feature type="transmembrane region" description="Helical" evidence="5">
    <location>
        <begin position="212"/>
        <end position="232"/>
    </location>
</feature>
<comment type="subcellular location">
    <subcellularLocation>
        <location evidence="1">Membrane</location>
        <topology evidence="1">Multi-pass membrane protein</topology>
    </subcellularLocation>
</comment>
<dbReference type="PROSITE" id="PS50850">
    <property type="entry name" value="MFS"/>
    <property type="match status" value="1"/>
</dbReference>